<organism evidence="1 2">
    <name type="scientific">Rhodococcus phage Trina</name>
    <dbReference type="NCBI Taxonomy" id="2027905"/>
    <lineage>
        <taxon>Viruses</taxon>
        <taxon>Duplodnaviria</taxon>
        <taxon>Heunggongvirae</taxon>
        <taxon>Uroviricota</taxon>
        <taxon>Caudoviricetes</taxon>
        <taxon>Trinavirus</taxon>
        <taxon>Trinavirus trina</taxon>
    </lineage>
</organism>
<proteinExistence type="predicted"/>
<evidence type="ECO:0000313" key="1">
    <source>
        <dbReference type="EMBL" id="ASZ75029.1"/>
    </source>
</evidence>
<gene>
    <name evidence="1" type="ORF">SEA_TRINA_250</name>
</gene>
<sequence>MVITTTTLRILRRYKYIGSEPITFEDLDGVRTISIGEHSYQVEQYNEADKTITNSRTPPIGLWKEI</sequence>
<evidence type="ECO:0000313" key="2">
    <source>
        <dbReference type="Proteomes" id="UP000231419"/>
    </source>
</evidence>
<accession>A0A2D0ZN67</accession>
<dbReference type="EMBL" id="MF668286">
    <property type="protein sequence ID" value="ASZ75029.1"/>
    <property type="molecule type" value="Genomic_DNA"/>
</dbReference>
<reference evidence="2" key="1">
    <citation type="submission" date="2017-08" db="EMBL/GenBank/DDBJ databases">
        <authorList>
            <person name="de Groot N.N."/>
        </authorList>
    </citation>
    <scope>NUCLEOTIDE SEQUENCE [LARGE SCALE GENOMIC DNA]</scope>
</reference>
<dbReference type="Proteomes" id="UP000231419">
    <property type="component" value="Segment"/>
</dbReference>
<name>A0A2D0ZN67_9CAUD</name>
<keyword evidence="2" id="KW-1185">Reference proteome</keyword>
<protein>
    <submittedName>
        <fullName evidence="1">Uncharacterized protein</fullName>
    </submittedName>
</protein>